<evidence type="ECO:0000256" key="4">
    <source>
        <dbReference type="ARBA" id="ARBA00022989"/>
    </source>
</evidence>
<dbReference type="PANTHER" id="PTHR30250">
    <property type="entry name" value="PST FAMILY PREDICTED COLANIC ACID TRANSPORTER"/>
    <property type="match status" value="1"/>
</dbReference>
<evidence type="ECO:0000256" key="2">
    <source>
        <dbReference type="ARBA" id="ARBA00022475"/>
    </source>
</evidence>
<feature type="transmembrane region" description="Helical" evidence="7">
    <location>
        <begin position="307"/>
        <end position="331"/>
    </location>
</feature>
<dbReference type="EMBL" id="JANLCJ010000007">
    <property type="protein sequence ID" value="MCS5735577.1"/>
    <property type="molecule type" value="Genomic_DNA"/>
</dbReference>
<evidence type="ECO:0000256" key="1">
    <source>
        <dbReference type="ARBA" id="ARBA00004651"/>
    </source>
</evidence>
<reference evidence="8" key="1">
    <citation type="submission" date="2022-08" db="EMBL/GenBank/DDBJ databases">
        <authorList>
            <person name="Deng Y."/>
            <person name="Han X.-F."/>
            <person name="Zhang Y.-Q."/>
        </authorList>
    </citation>
    <scope>NUCLEOTIDE SEQUENCE</scope>
    <source>
        <strain evidence="8">CPCC 203386</strain>
    </source>
</reference>
<evidence type="ECO:0000313" key="9">
    <source>
        <dbReference type="Proteomes" id="UP001165586"/>
    </source>
</evidence>
<feature type="transmembrane region" description="Helical" evidence="7">
    <location>
        <begin position="72"/>
        <end position="94"/>
    </location>
</feature>
<organism evidence="8 9">
    <name type="scientific">Herbiconiux daphne</name>
    <dbReference type="NCBI Taxonomy" id="2970914"/>
    <lineage>
        <taxon>Bacteria</taxon>
        <taxon>Bacillati</taxon>
        <taxon>Actinomycetota</taxon>
        <taxon>Actinomycetes</taxon>
        <taxon>Micrococcales</taxon>
        <taxon>Microbacteriaceae</taxon>
        <taxon>Herbiconiux</taxon>
    </lineage>
</organism>
<dbReference type="InterPro" id="IPR002797">
    <property type="entry name" value="Polysacc_synth"/>
</dbReference>
<dbReference type="PANTHER" id="PTHR30250:SF11">
    <property type="entry name" value="O-ANTIGEN TRANSPORTER-RELATED"/>
    <property type="match status" value="1"/>
</dbReference>
<proteinExistence type="predicted"/>
<feature type="transmembrane region" description="Helical" evidence="7">
    <location>
        <begin position="405"/>
        <end position="428"/>
    </location>
</feature>
<comment type="subcellular location">
    <subcellularLocation>
        <location evidence="1">Cell membrane</location>
        <topology evidence="1">Multi-pass membrane protein</topology>
    </subcellularLocation>
</comment>
<keyword evidence="3 7" id="KW-0812">Transmembrane</keyword>
<dbReference type="Pfam" id="PF01943">
    <property type="entry name" value="Polysacc_synt"/>
    <property type="match status" value="1"/>
</dbReference>
<keyword evidence="2" id="KW-1003">Cell membrane</keyword>
<feature type="transmembrane region" description="Helical" evidence="7">
    <location>
        <begin position="343"/>
        <end position="364"/>
    </location>
</feature>
<dbReference type="Proteomes" id="UP001165586">
    <property type="component" value="Unassembled WGS sequence"/>
</dbReference>
<dbReference type="InterPro" id="IPR050833">
    <property type="entry name" value="Poly_Biosynth_Transport"/>
</dbReference>
<feature type="transmembrane region" description="Helical" evidence="7">
    <location>
        <begin position="38"/>
        <end position="60"/>
    </location>
</feature>
<feature type="region of interest" description="Disordered" evidence="6">
    <location>
        <begin position="1"/>
        <end position="26"/>
    </location>
</feature>
<feature type="transmembrane region" description="Helical" evidence="7">
    <location>
        <begin position="376"/>
        <end position="399"/>
    </location>
</feature>
<feature type="transmembrane region" description="Helical" evidence="7">
    <location>
        <begin position="115"/>
        <end position="135"/>
    </location>
</feature>
<evidence type="ECO:0000256" key="7">
    <source>
        <dbReference type="SAM" id="Phobius"/>
    </source>
</evidence>
<sequence length="434" mass="45956">MVSSSRLRGRSPVRPPGAEVENDVTPRSPRRYRVGGQFAWVSAGRIVAALIQALTMLLLVRTVAPAEFGFFSAVYGVVTVVQTAIDLGIPTYVIRERAKDASQPFVTSALRLSNLLSLLLAFLLLAAFVALGFTFDSRFFLLVPLAIWAAAERNADAWLGVVFADGDAKINTANLVGRRLGNLGLFVLLVLLTQIDPVLAFGISSASAAVVSWVFAHVYVARRLVPYEPVKAGYLIRESWPYWLNSVATQARNLDTALTSVLAGSTQAGFYAAASRLTSPLRILPTSLASVLLPASSKRDASNIRGLIKLVALAVAAFAVMYAVLIIVIPFGVPVLLGAEYEGAILALQITAVGLVFASSASLLGSLLQGVGMKHFVAMVAVVTTCTCLAGVALGALLWGATGAALGLAFSYVVQSAALSTRLTMFVVRKETNR</sequence>
<evidence type="ECO:0000313" key="8">
    <source>
        <dbReference type="EMBL" id="MCS5735577.1"/>
    </source>
</evidence>
<protein>
    <submittedName>
        <fullName evidence="8">Lipopolysaccharide biosynthesis protein</fullName>
    </submittedName>
</protein>
<comment type="caution">
    <text evidence="8">The sequence shown here is derived from an EMBL/GenBank/DDBJ whole genome shotgun (WGS) entry which is preliminary data.</text>
</comment>
<feature type="transmembrane region" description="Helical" evidence="7">
    <location>
        <begin position="198"/>
        <end position="221"/>
    </location>
</feature>
<evidence type="ECO:0000256" key="5">
    <source>
        <dbReference type="ARBA" id="ARBA00023136"/>
    </source>
</evidence>
<accession>A0ABT2H6L2</accession>
<keyword evidence="5 7" id="KW-0472">Membrane</keyword>
<evidence type="ECO:0000256" key="6">
    <source>
        <dbReference type="SAM" id="MobiDB-lite"/>
    </source>
</evidence>
<evidence type="ECO:0000256" key="3">
    <source>
        <dbReference type="ARBA" id="ARBA00022692"/>
    </source>
</evidence>
<keyword evidence="9" id="KW-1185">Reference proteome</keyword>
<name>A0ABT2H6L2_9MICO</name>
<keyword evidence="4 7" id="KW-1133">Transmembrane helix</keyword>
<gene>
    <name evidence="8" type="ORF">N1032_17675</name>
</gene>